<reference evidence="1 2" key="1">
    <citation type="submission" date="2015-07" db="EMBL/GenBank/DDBJ databases">
        <title>Whole genome sequencing of Bosea vaviloviae isolated from cave pool.</title>
        <authorList>
            <person name="Tan N.E.H."/>
            <person name="Lee Y.P."/>
            <person name="Gan H.M."/>
            <person name="Barton H."/>
            <person name="Savka M.A."/>
        </authorList>
    </citation>
    <scope>NUCLEOTIDE SEQUENCE [LARGE SCALE GENOMIC DNA]</scope>
    <source>
        <strain evidence="1 2">SD260</strain>
    </source>
</reference>
<name>A0A0N1N1E1_9HYPH</name>
<dbReference type="Pfam" id="PF23982">
    <property type="entry name" value="XM1_gp53_minor_capsid"/>
    <property type="match status" value="1"/>
</dbReference>
<evidence type="ECO:0000313" key="1">
    <source>
        <dbReference type="EMBL" id="KPH79331.1"/>
    </source>
</evidence>
<accession>A0A0N1N1E1</accession>
<dbReference type="Proteomes" id="UP000037822">
    <property type="component" value="Unassembled WGS sequence"/>
</dbReference>
<keyword evidence="2" id="KW-1185">Reference proteome</keyword>
<dbReference type="PATRIC" id="fig|1526658.3.peg.1352"/>
<dbReference type="EMBL" id="LGSZ01000050">
    <property type="protein sequence ID" value="KPH79331.1"/>
    <property type="molecule type" value="Genomic_DNA"/>
</dbReference>
<protein>
    <submittedName>
        <fullName evidence="1">Uncharacterized protein</fullName>
    </submittedName>
</protein>
<evidence type="ECO:0000313" key="2">
    <source>
        <dbReference type="Proteomes" id="UP000037822"/>
    </source>
</evidence>
<dbReference type="RefSeq" id="WP_054210585.1">
    <property type="nucleotide sequence ID" value="NZ_LGSZ01000050.1"/>
</dbReference>
<proteinExistence type="predicted"/>
<comment type="caution">
    <text evidence="1">The sequence shown here is derived from an EMBL/GenBank/DDBJ whole genome shotgun (WGS) entry which is preliminary data.</text>
</comment>
<organism evidence="1 2">
    <name type="scientific">Bosea vaviloviae</name>
    <dbReference type="NCBI Taxonomy" id="1526658"/>
    <lineage>
        <taxon>Bacteria</taxon>
        <taxon>Pseudomonadati</taxon>
        <taxon>Pseudomonadota</taxon>
        <taxon>Alphaproteobacteria</taxon>
        <taxon>Hyphomicrobiales</taxon>
        <taxon>Boseaceae</taxon>
        <taxon>Bosea</taxon>
    </lineage>
</organism>
<dbReference type="OrthoDB" id="7224958at2"/>
<gene>
    <name evidence="1" type="ORF">AE618_18675</name>
</gene>
<dbReference type="AlphaFoldDB" id="A0A0N1N1E1"/>
<sequence>MAGFQTAVNVQPAPAVAGDFADHNPRVSVEAGPGGLVAGAAGVTVGRFAWWKPNPIDPNGAPAIVDSFGAGPVTGFVHRAQQGLITDYLAGAGMLIPKGFPITLHSAGGFWVKNDGLTNAVVGQKAYANFSDGKASFAATGAALTASATGSIAAGTSTSVTGSISGNKLTVTAVGSGALVIGGLLSGTGVATGTRVVAQDSGTAGGIGIYTVSIANQAAASTTITQTYGVFTAASALSGLFQVGSVLSGSGVTAGTTITALGTGTGGLGTYIVDTTQTASSTTISGTTNVETKFVAMSAGLPGELVKITSHLLG</sequence>
<dbReference type="InterPro" id="IPR056914">
    <property type="entry name" value="Gp53-like"/>
</dbReference>